<sequence length="92" mass="10305">MIRIFQSKDRVEAIEFSDTDAATIQQIIKFTGKGVTLAYEADGSVRVGIKKDAKNVVLVQLGQFIYKTSNSELGVCDYEYLISEYEEITETA</sequence>
<evidence type="ECO:0000313" key="1">
    <source>
        <dbReference type="EMBL" id="WHX47872.1"/>
    </source>
</evidence>
<dbReference type="AlphaFoldDB" id="A0AA95I4T0"/>
<organism evidence="1 2">
    <name type="scientific">Paenibacillus woosongensis</name>
    <dbReference type="NCBI Taxonomy" id="307580"/>
    <lineage>
        <taxon>Bacteria</taxon>
        <taxon>Bacillati</taxon>
        <taxon>Bacillota</taxon>
        <taxon>Bacilli</taxon>
        <taxon>Bacillales</taxon>
        <taxon>Paenibacillaceae</taxon>
        <taxon>Paenibacillus</taxon>
    </lineage>
</organism>
<gene>
    <name evidence="1" type="ORF">QNH46_17250</name>
</gene>
<protein>
    <submittedName>
        <fullName evidence="1">Uncharacterized protein</fullName>
    </submittedName>
</protein>
<accession>A0AA95I4T0</accession>
<name>A0AA95I4T0_9BACL</name>
<proteinExistence type="predicted"/>
<dbReference type="RefSeq" id="WP_283925360.1">
    <property type="nucleotide sequence ID" value="NZ_CP126084.1"/>
</dbReference>
<evidence type="ECO:0000313" key="2">
    <source>
        <dbReference type="Proteomes" id="UP001177943"/>
    </source>
</evidence>
<reference evidence="1" key="1">
    <citation type="submission" date="2023-05" db="EMBL/GenBank/DDBJ databases">
        <title>Comparative genomics of Bacillaceae isolates and their secondary metabolite potential.</title>
        <authorList>
            <person name="Song L."/>
            <person name="Nielsen L.J."/>
            <person name="Mohite O."/>
            <person name="Xu X."/>
            <person name="Weber T."/>
            <person name="Kovacs A.T."/>
        </authorList>
    </citation>
    <scope>NUCLEOTIDE SEQUENCE</scope>
    <source>
        <strain evidence="1">B2_4</strain>
    </source>
</reference>
<dbReference type="Proteomes" id="UP001177943">
    <property type="component" value="Chromosome"/>
</dbReference>
<dbReference type="KEGG" id="pwn:QNH46_17250"/>
<dbReference type="EMBL" id="CP126084">
    <property type="protein sequence ID" value="WHX47872.1"/>
    <property type="molecule type" value="Genomic_DNA"/>
</dbReference>